<protein>
    <submittedName>
        <fullName evidence="10">Response regulator receiver protein</fullName>
    </submittedName>
</protein>
<dbReference type="CDD" id="cd17574">
    <property type="entry name" value="REC_OmpR"/>
    <property type="match status" value="1"/>
</dbReference>
<dbReference type="Pfam" id="PF00072">
    <property type="entry name" value="Response_reg"/>
    <property type="match status" value="1"/>
</dbReference>
<dbReference type="STRING" id="697282.Mettu_1573"/>
<keyword evidence="1 6" id="KW-0597">Phosphoprotein</keyword>
<feature type="modified residue" description="4-aspartylphosphate" evidence="6">
    <location>
        <position position="60"/>
    </location>
</feature>
<proteinExistence type="predicted"/>
<dbReference type="eggNOG" id="COG0745">
    <property type="taxonomic scope" value="Bacteria"/>
</dbReference>
<evidence type="ECO:0000256" key="1">
    <source>
        <dbReference type="ARBA" id="ARBA00022553"/>
    </source>
</evidence>
<evidence type="ECO:0000313" key="11">
    <source>
        <dbReference type="Proteomes" id="UP000004664"/>
    </source>
</evidence>
<evidence type="ECO:0000259" key="8">
    <source>
        <dbReference type="PROSITE" id="PS50110"/>
    </source>
</evidence>
<dbReference type="GO" id="GO:0000156">
    <property type="term" value="F:phosphorelay response regulator activity"/>
    <property type="evidence" value="ECO:0007669"/>
    <property type="project" value="TreeGrafter"/>
</dbReference>
<gene>
    <name evidence="10" type="ORF">Mettu_1573</name>
</gene>
<dbReference type="SUPFAM" id="SSF46894">
    <property type="entry name" value="C-terminal effector domain of the bipartite response regulators"/>
    <property type="match status" value="1"/>
</dbReference>
<name>G3IUM6_METTV</name>
<dbReference type="HOGENOM" id="CLU_000445_30_4_6"/>
<dbReference type="PROSITE" id="PS51755">
    <property type="entry name" value="OMPR_PHOB"/>
    <property type="match status" value="1"/>
</dbReference>
<dbReference type="PANTHER" id="PTHR48111:SF1">
    <property type="entry name" value="TWO-COMPONENT RESPONSE REGULATOR ORR33"/>
    <property type="match status" value="1"/>
</dbReference>
<dbReference type="Proteomes" id="UP000004664">
    <property type="component" value="Unassembled WGS sequence"/>
</dbReference>
<reference evidence="10 11" key="1">
    <citation type="submission" date="2011-06" db="EMBL/GenBank/DDBJ databases">
        <title>Genomic sequence of Methylobacter tundripaludum SV96.</title>
        <authorList>
            <consortium name="US DOE Joint Genome Institute"/>
            <person name="Lucas S."/>
            <person name="Han J."/>
            <person name="Lapidus A."/>
            <person name="Cheng J.-F."/>
            <person name="Goodwin L."/>
            <person name="Pitluck S."/>
            <person name="Held B."/>
            <person name="Detter J.C."/>
            <person name="Han C."/>
            <person name="Tapia R."/>
            <person name="Land M."/>
            <person name="Hauser L."/>
            <person name="Kyrpides N."/>
            <person name="Ivanova N."/>
            <person name="Ovchinnikova G."/>
            <person name="Pagani I."/>
            <person name="Klotz M.G."/>
            <person name="Dispirito A.A."/>
            <person name="Murrell J.C."/>
            <person name="Dunfield P."/>
            <person name="Kalyuzhnaya M.G."/>
            <person name="Svenning M."/>
            <person name="Trotsenko Y.A."/>
            <person name="Stein L.Y."/>
            <person name="Woyke T."/>
        </authorList>
    </citation>
    <scope>NUCLEOTIDE SEQUENCE [LARGE SCALE GENOMIC DNA]</scope>
    <source>
        <strain evidence="11">ATCC BAA-1195 / DSM 17260 / SV96</strain>
    </source>
</reference>
<evidence type="ECO:0000256" key="4">
    <source>
        <dbReference type="ARBA" id="ARBA00023125"/>
    </source>
</evidence>
<keyword evidence="2" id="KW-0902">Two-component regulatory system</keyword>
<evidence type="ECO:0000259" key="9">
    <source>
        <dbReference type="PROSITE" id="PS51755"/>
    </source>
</evidence>
<dbReference type="PANTHER" id="PTHR48111">
    <property type="entry name" value="REGULATOR OF RPOS"/>
    <property type="match status" value="1"/>
</dbReference>
<dbReference type="SMART" id="SM00448">
    <property type="entry name" value="REC"/>
    <property type="match status" value="1"/>
</dbReference>
<keyword evidence="4 7" id="KW-0238">DNA-binding</keyword>
<accession>G3IUM6</accession>
<feature type="domain" description="Response regulatory" evidence="8">
    <location>
        <begin position="11"/>
        <end position="124"/>
    </location>
</feature>
<evidence type="ECO:0000256" key="7">
    <source>
        <dbReference type="PROSITE-ProRule" id="PRU01091"/>
    </source>
</evidence>
<dbReference type="SMART" id="SM00862">
    <property type="entry name" value="Trans_reg_C"/>
    <property type="match status" value="1"/>
</dbReference>
<keyword evidence="5" id="KW-0804">Transcription</keyword>
<keyword evidence="11" id="KW-1185">Reference proteome</keyword>
<dbReference type="Pfam" id="PF00486">
    <property type="entry name" value="Trans_reg_C"/>
    <property type="match status" value="1"/>
</dbReference>
<dbReference type="InterPro" id="IPR016032">
    <property type="entry name" value="Sig_transdc_resp-reg_C-effctor"/>
</dbReference>
<sequence length="239" mass="25963">MSNEMNITMPRIAVVEDEEDLRLSLIGYLASSGYRVWGAESAEAFYKQLLVAPVEVVILDVGLPGESGLQVARHLRELGGIKTIMLSGRGSVDDRVEGLNQGASRYLVKPVDMRELVANIQSAVRAQKQLAAVAGSASAASWTLLRVEWILLAPDGTQIALTTREFAFMDCLLRGSRQAASRVELALALTGGNMEGFDFHRIDMVVARLRQKIAVVTANAPIKTEQGVGFVFTAKCKMQ</sequence>
<dbReference type="GO" id="GO:0032993">
    <property type="term" value="C:protein-DNA complex"/>
    <property type="evidence" value="ECO:0007669"/>
    <property type="project" value="TreeGrafter"/>
</dbReference>
<feature type="DNA-binding region" description="OmpR/PhoB-type" evidence="7">
    <location>
        <begin position="134"/>
        <end position="234"/>
    </location>
</feature>
<dbReference type="Gene3D" id="1.10.10.10">
    <property type="entry name" value="Winged helix-like DNA-binding domain superfamily/Winged helix DNA-binding domain"/>
    <property type="match status" value="1"/>
</dbReference>
<evidence type="ECO:0000256" key="5">
    <source>
        <dbReference type="ARBA" id="ARBA00023163"/>
    </source>
</evidence>
<evidence type="ECO:0000313" key="10">
    <source>
        <dbReference type="EMBL" id="EGW22749.1"/>
    </source>
</evidence>
<organism evidence="10 11">
    <name type="scientific">Methylobacter tundripaludum (strain ATCC BAA-1195 / DSM 17260 / SV96)</name>
    <dbReference type="NCBI Taxonomy" id="697282"/>
    <lineage>
        <taxon>Bacteria</taxon>
        <taxon>Pseudomonadati</taxon>
        <taxon>Pseudomonadota</taxon>
        <taxon>Gammaproteobacteria</taxon>
        <taxon>Methylococcales</taxon>
        <taxon>Methylococcaceae</taxon>
        <taxon>Methylobacter</taxon>
    </lineage>
</organism>
<evidence type="ECO:0000256" key="2">
    <source>
        <dbReference type="ARBA" id="ARBA00023012"/>
    </source>
</evidence>
<dbReference type="InterPro" id="IPR001867">
    <property type="entry name" value="OmpR/PhoB-type_DNA-bd"/>
</dbReference>
<dbReference type="AlphaFoldDB" id="G3IUM6"/>
<dbReference type="InterPro" id="IPR036388">
    <property type="entry name" value="WH-like_DNA-bd_sf"/>
</dbReference>
<dbReference type="SUPFAM" id="SSF52172">
    <property type="entry name" value="CheY-like"/>
    <property type="match status" value="1"/>
</dbReference>
<dbReference type="GO" id="GO:0006355">
    <property type="term" value="P:regulation of DNA-templated transcription"/>
    <property type="evidence" value="ECO:0007669"/>
    <property type="project" value="InterPro"/>
</dbReference>
<dbReference type="OrthoDB" id="9796655at2"/>
<dbReference type="GO" id="GO:0005829">
    <property type="term" value="C:cytosol"/>
    <property type="evidence" value="ECO:0007669"/>
    <property type="project" value="TreeGrafter"/>
</dbReference>
<dbReference type="PROSITE" id="PS50110">
    <property type="entry name" value="RESPONSE_REGULATORY"/>
    <property type="match status" value="1"/>
</dbReference>
<evidence type="ECO:0000256" key="3">
    <source>
        <dbReference type="ARBA" id="ARBA00023015"/>
    </source>
</evidence>
<feature type="domain" description="OmpR/PhoB-type" evidence="9">
    <location>
        <begin position="134"/>
        <end position="234"/>
    </location>
</feature>
<evidence type="ECO:0000256" key="6">
    <source>
        <dbReference type="PROSITE-ProRule" id="PRU00169"/>
    </source>
</evidence>
<dbReference type="Gene3D" id="3.40.50.2300">
    <property type="match status" value="1"/>
</dbReference>
<dbReference type="EMBL" id="JH109152">
    <property type="protein sequence ID" value="EGW22749.1"/>
    <property type="molecule type" value="Genomic_DNA"/>
</dbReference>
<dbReference type="GO" id="GO:0000976">
    <property type="term" value="F:transcription cis-regulatory region binding"/>
    <property type="evidence" value="ECO:0007669"/>
    <property type="project" value="TreeGrafter"/>
</dbReference>
<dbReference type="InterPro" id="IPR001789">
    <property type="entry name" value="Sig_transdc_resp-reg_receiver"/>
</dbReference>
<keyword evidence="3" id="KW-0805">Transcription regulation</keyword>
<dbReference type="InterPro" id="IPR039420">
    <property type="entry name" value="WalR-like"/>
</dbReference>
<dbReference type="InterPro" id="IPR011006">
    <property type="entry name" value="CheY-like_superfamily"/>
</dbReference>
<dbReference type="CDD" id="cd00383">
    <property type="entry name" value="trans_reg_C"/>
    <property type="match status" value="1"/>
</dbReference>